<dbReference type="InterPro" id="IPR005301">
    <property type="entry name" value="MOB_kinase_act_fam"/>
</dbReference>
<accession>A0A2R5GQE2</accession>
<dbReference type="Proteomes" id="UP000241890">
    <property type="component" value="Unassembled WGS sequence"/>
</dbReference>
<name>A0A2R5GQE2_9STRA</name>
<dbReference type="EMBL" id="BEYU01000143">
    <property type="protein sequence ID" value="GBG33092.1"/>
    <property type="molecule type" value="Genomic_DNA"/>
</dbReference>
<reference evidence="2 3" key="1">
    <citation type="submission" date="2017-12" db="EMBL/GenBank/DDBJ databases">
        <title>Sequencing, de novo assembly and annotation of complete genome of a new Thraustochytrid species, strain FCC1311.</title>
        <authorList>
            <person name="Sedici K."/>
            <person name="Godart F."/>
            <person name="Aiese Cigliano R."/>
            <person name="Sanseverino W."/>
            <person name="Barakat M."/>
            <person name="Ortet P."/>
            <person name="Marechal E."/>
            <person name="Cagnac O."/>
            <person name="Amato A."/>
        </authorList>
    </citation>
    <scope>NUCLEOTIDE SEQUENCE [LARGE SCALE GENOMIC DNA]</scope>
</reference>
<keyword evidence="2" id="KW-0808">Transferase</keyword>
<organism evidence="2 3">
    <name type="scientific">Hondaea fermentalgiana</name>
    <dbReference type="NCBI Taxonomy" id="2315210"/>
    <lineage>
        <taxon>Eukaryota</taxon>
        <taxon>Sar</taxon>
        <taxon>Stramenopiles</taxon>
        <taxon>Bigyra</taxon>
        <taxon>Labyrinthulomycetes</taxon>
        <taxon>Thraustochytrida</taxon>
        <taxon>Thraustochytriidae</taxon>
        <taxon>Hondaea</taxon>
    </lineage>
</organism>
<proteinExistence type="predicted"/>
<feature type="compositionally biased region" description="Polar residues" evidence="1">
    <location>
        <begin position="192"/>
        <end position="204"/>
    </location>
</feature>
<evidence type="ECO:0000313" key="2">
    <source>
        <dbReference type="EMBL" id="GBG33092.1"/>
    </source>
</evidence>
<protein>
    <submittedName>
        <fullName evidence="2">MOB kinase activator 1A</fullName>
    </submittedName>
</protein>
<comment type="caution">
    <text evidence="2">The sequence shown here is derived from an EMBL/GenBank/DDBJ whole genome shotgun (WGS) entry which is preliminary data.</text>
</comment>
<keyword evidence="3" id="KW-1185">Reference proteome</keyword>
<dbReference type="PANTHER" id="PTHR22599">
    <property type="entry name" value="MPS ONE BINDER KINASE ACTIVATOR-LIKE MOB"/>
    <property type="match status" value="1"/>
</dbReference>
<feature type="region of interest" description="Disordered" evidence="1">
    <location>
        <begin position="155"/>
        <end position="243"/>
    </location>
</feature>
<dbReference type="InterPro" id="IPR036703">
    <property type="entry name" value="MOB_kinase_act_sf"/>
</dbReference>
<feature type="compositionally biased region" description="Polar residues" evidence="1">
    <location>
        <begin position="225"/>
        <end position="234"/>
    </location>
</feature>
<dbReference type="SMART" id="SM01388">
    <property type="entry name" value="Mob1_phocein"/>
    <property type="match status" value="1"/>
</dbReference>
<evidence type="ECO:0000256" key="1">
    <source>
        <dbReference type="SAM" id="MobiDB-lite"/>
    </source>
</evidence>
<evidence type="ECO:0000313" key="3">
    <source>
        <dbReference type="Proteomes" id="UP000241890"/>
    </source>
</evidence>
<gene>
    <name evidence="2" type="ORF">FCC1311_093162</name>
</gene>
<keyword evidence="2" id="KW-0418">Kinase</keyword>
<dbReference type="OrthoDB" id="8170117at2759"/>
<dbReference type="GO" id="GO:0016301">
    <property type="term" value="F:kinase activity"/>
    <property type="evidence" value="ECO:0007669"/>
    <property type="project" value="UniProtKB-KW"/>
</dbReference>
<feature type="compositionally biased region" description="Basic and acidic residues" evidence="1">
    <location>
        <begin position="161"/>
        <end position="184"/>
    </location>
</feature>
<dbReference type="AlphaFoldDB" id="A0A2R5GQE2"/>
<dbReference type="Pfam" id="PF03637">
    <property type="entry name" value="Mob1_phocein"/>
    <property type="match status" value="1"/>
</dbReference>
<sequence>MAEDDAKNALPRLAVEAEAKDLAATSCVAFEEEKDTSLPVKAIVFAQSRSEQCDADGPAASMKSSAGKQKLNKASAATAKTSMAKARAKPSWAVRRNHILHHNRLQELGLESGDNNEDVGAAVNCVICQAAKEPPYTIKEDADNAMDRVCPTNANKAFASHNHEDSRQEDGDKDREEGEQESRQEAIWTARDGTQQDPNASPASNFRGPETSLRTRLVPSESRDSQSTISTDASSLEPEVVDETAEEEPLLLVGEIGRREETYEWLATNLFQFFKEVCLMYDMCSEELEERFAEIGQGFPPHYEYRWAAPLGAPKRKPVRMSGPEYVQHVLGWVEATMNNRLYFPVDENVLFPDDFLDIVQKVYTRIFRVYAILFHHCLQILHEQDAEDFLHKSFRHFMFLVLEYNLVRDREFKAMRAAVDQVKEAYEASLQRPSAHLVDLGHVITAPIDPQVVAILASLCHRNSSANGPSSAATLGVKGTFSTFGAATCTGT</sequence>
<dbReference type="SUPFAM" id="SSF101152">
    <property type="entry name" value="Mob1/phocein"/>
    <property type="match status" value="1"/>
</dbReference>
<dbReference type="InParanoid" id="A0A2R5GQE2"/>
<dbReference type="Gene3D" id="1.20.140.30">
    <property type="entry name" value="MOB kinase activator"/>
    <property type="match status" value="1"/>
</dbReference>